<evidence type="ECO:0000313" key="3">
    <source>
        <dbReference type="EMBL" id="OEH80014.1"/>
    </source>
</evidence>
<protein>
    <submittedName>
        <fullName evidence="3">Trapp trafficking subunit trs65</fullName>
    </submittedName>
</protein>
<dbReference type="VEuPathDB" id="ToxoDB:LOC34619275"/>
<organism evidence="3 4">
    <name type="scientific">Cyclospora cayetanensis</name>
    <dbReference type="NCBI Taxonomy" id="88456"/>
    <lineage>
        <taxon>Eukaryota</taxon>
        <taxon>Sar</taxon>
        <taxon>Alveolata</taxon>
        <taxon>Apicomplexa</taxon>
        <taxon>Conoidasida</taxon>
        <taxon>Coccidia</taxon>
        <taxon>Eucoccidiorida</taxon>
        <taxon>Eimeriorina</taxon>
        <taxon>Eimeriidae</taxon>
        <taxon>Cyclospora</taxon>
    </lineage>
</organism>
<reference evidence="3 4" key="1">
    <citation type="journal article" date="2016" name="BMC Genomics">
        <title>Comparative genomics reveals Cyclospora cayetanensis possesses coccidia-like metabolism and invasion components but unique surface antigens.</title>
        <authorList>
            <person name="Liu S."/>
            <person name="Wang L."/>
            <person name="Zheng H."/>
            <person name="Xu Z."/>
            <person name="Roellig D.M."/>
            <person name="Li N."/>
            <person name="Frace M.A."/>
            <person name="Tang K."/>
            <person name="Arrowood M.J."/>
            <person name="Moss D.M."/>
            <person name="Zhang L."/>
            <person name="Feng Y."/>
            <person name="Xiao L."/>
        </authorList>
    </citation>
    <scope>NUCLEOTIDE SEQUENCE [LARGE SCALE GENOMIC DNA]</scope>
    <source>
        <strain evidence="3 4">CHN_HEN01</strain>
    </source>
</reference>
<dbReference type="EMBL" id="JROU02000212">
    <property type="protein sequence ID" value="OEH80014.1"/>
    <property type="molecule type" value="Genomic_DNA"/>
</dbReference>
<feature type="region of interest" description="Disordered" evidence="1">
    <location>
        <begin position="210"/>
        <end position="231"/>
    </location>
</feature>
<dbReference type="VEuPathDB" id="ToxoDB:cyc_02417"/>
<comment type="caution">
    <text evidence="3">The sequence shown here is derived from an EMBL/GenBank/DDBJ whole genome shotgun (WGS) entry which is preliminary data.</text>
</comment>
<evidence type="ECO:0000313" key="4">
    <source>
        <dbReference type="Proteomes" id="UP000095192"/>
    </source>
</evidence>
<evidence type="ECO:0000256" key="1">
    <source>
        <dbReference type="SAM" id="MobiDB-lite"/>
    </source>
</evidence>
<dbReference type="AlphaFoldDB" id="A0A1D3D992"/>
<gene>
    <name evidence="3" type="ORF">cyc_02417</name>
</gene>
<accession>A0A1D3D992</accession>
<name>A0A1D3D992_9EIME</name>
<keyword evidence="2" id="KW-0732">Signal</keyword>
<dbReference type="InParanoid" id="A0A1D3D992"/>
<dbReference type="Proteomes" id="UP000095192">
    <property type="component" value="Unassembled WGS sequence"/>
</dbReference>
<sequence>MALLGVLTIVVVHGDGTTGVLTIVVVHGDGTPRVLTIVVVHGDGTPRVLTIVVVHDDGTPRVLTIVVVHGDRALAMGDLPVTLYPQEQHSVLLRLDESFLSYGVPQWGGGSGTECSRGSVGPSGGGKAVLPLCLKWHVAGSKGPAVWSQFGAECQLPLRSPLQVTVTCLSDGCEGGLLTAVLCIANHGSAEVDLLALLPRDLHYHLQPHSAASTAGTSGRKHAAARSGHETPALIPLNSKKDLGRIIPGGSHSVYLQFLATRSGLHPLPPVLLVDRRTNRKVLARGGQVLVTQALLLRGYSVEPLFVPDENADSLSARRTSRVSAP</sequence>
<proteinExistence type="predicted"/>
<keyword evidence="4" id="KW-1185">Reference proteome</keyword>
<feature type="chain" id="PRO_5008914252" evidence="2">
    <location>
        <begin position="20"/>
        <end position="326"/>
    </location>
</feature>
<feature type="signal peptide" evidence="2">
    <location>
        <begin position="1"/>
        <end position="19"/>
    </location>
</feature>
<evidence type="ECO:0000256" key="2">
    <source>
        <dbReference type="SAM" id="SignalP"/>
    </source>
</evidence>